<proteinExistence type="predicted"/>
<dbReference type="RefSeq" id="WP_203912362.1">
    <property type="nucleotide sequence ID" value="NZ_BONY01000052.1"/>
</dbReference>
<organism evidence="2 3">
    <name type="scientific">Rhizocola hellebori</name>
    <dbReference type="NCBI Taxonomy" id="1392758"/>
    <lineage>
        <taxon>Bacteria</taxon>
        <taxon>Bacillati</taxon>
        <taxon>Actinomycetota</taxon>
        <taxon>Actinomycetes</taxon>
        <taxon>Micromonosporales</taxon>
        <taxon>Micromonosporaceae</taxon>
        <taxon>Rhizocola</taxon>
    </lineage>
</organism>
<dbReference type="Gene3D" id="3.30.1310.10">
    <property type="entry name" value="Nucleoid-associated protein YbaB-like domain"/>
    <property type="match status" value="1"/>
</dbReference>
<gene>
    <name evidence="2" type="ORF">Rhe02_66810</name>
</gene>
<dbReference type="Proteomes" id="UP000612899">
    <property type="component" value="Unassembled WGS sequence"/>
</dbReference>
<name>A0A8J3QF71_9ACTN</name>
<dbReference type="EMBL" id="BONY01000052">
    <property type="protein sequence ID" value="GIH08614.1"/>
    <property type="molecule type" value="Genomic_DNA"/>
</dbReference>
<accession>A0A8J3QF71</accession>
<dbReference type="InterPro" id="IPR036894">
    <property type="entry name" value="YbaB-like_sf"/>
</dbReference>
<evidence type="ECO:0000313" key="3">
    <source>
        <dbReference type="Proteomes" id="UP000612899"/>
    </source>
</evidence>
<feature type="region of interest" description="Disordered" evidence="1">
    <location>
        <begin position="105"/>
        <end position="124"/>
    </location>
</feature>
<keyword evidence="3" id="KW-1185">Reference proteome</keyword>
<reference evidence="2" key="1">
    <citation type="submission" date="2021-01" db="EMBL/GenBank/DDBJ databases">
        <title>Whole genome shotgun sequence of Rhizocola hellebori NBRC 109834.</title>
        <authorList>
            <person name="Komaki H."/>
            <person name="Tamura T."/>
        </authorList>
    </citation>
    <scope>NUCLEOTIDE SEQUENCE</scope>
    <source>
        <strain evidence="2">NBRC 109834</strain>
    </source>
</reference>
<feature type="compositionally biased region" description="Basic and acidic residues" evidence="1">
    <location>
        <begin position="105"/>
        <end position="120"/>
    </location>
</feature>
<evidence type="ECO:0008006" key="4">
    <source>
        <dbReference type="Google" id="ProtNLM"/>
    </source>
</evidence>
<comment type="caution">
    <text evidence="2">The sequence shown here is derived from an EMBL/GenBank/DDBJ whole genome shotgun (WGS) entry which is preliminary data.</text>
</comment>
<evidence type="ECO:0000256" key="1">
    <source>
        <dbReference type="SAM" id="MobiDB-lite"/>
    </source>
</evidence>
<evidence type="ECO:0000313" key="2">
    <source>
        <dbReference type="EMBL" id="GIH08614.1"/>
    </source>
</evidence>
<protein>
    <recommendedName>
        <fullName evidence="4">YbaB/EbfC DNA-binding family protein</fullName>
    </recommendedName>
</protein>
<dbReference type="AlphaFoldDB" id="A0A8J3QF71"/>
<sequence>MYGDEFKLASLDFMGSTAELESKARAAVLAAGTGFSPPDRQEGADSTGSVRVTVDRQATVIDIQVSREWRDRVKPAEFPAALFAAYQAAITRAVEAEGLAALVKDQGKSQHERERDEHRRSVQIQDDLSYSPPEEDRAWLRATWDKLYDLDEKLHHLGRKEAAEPESKVPSPYGHLVLRHQGTTITGITGDAERIASADPSRLRTEALAIFRAANHEGK</sequence>